<dbReference type="Pfam" id="PF00196">
    <property type="entry name" value="GerE"/>
    <property type="match status" value="1"/>
</dbReference>
<sequence>MVGRGALQDYQDCFARDTCIPIHLIDRRGNPLLIPSKKLFFCDFVKTSVNHDCSGVNRINMENVVAHYDETHSFEPLVKCCDFGISSFVAPVYFNGNLMGFWHCPGFTYADSPHAKQLHAKFDLPILTHKAFTDALSMLVIICHLLDIHLDSTPRLSAVEPASDQTISSQLTRRENEVASLVCCGMSNAQIASKLYVSEKTIKTHLSNIFSKLGVRNRVQLICEYSSAMDTDGHSELEVM</sequence>
<proteinExistence type="predicted"/>
<dbReference type="Pfam" id="PF10114">
    <property type="entry name" value="PocR"/>
    <property type="match status" value="1"/>
</dbReference>
<name>B9CLG1_LANR4</name>
<keyword evidence="1" id="KW-0805">Transcription regulation</keyword>
<dbReference type="PANTHER" id="PTHR44688">
    <property type="entry name" value="DNA-BINDING TRANSCRIPTIONAL ACTIVATOR DEVR_DOSR"/>
    <property type="match status" value="1"/>
</dbReference>
<dbReference type="RefSeq" id="WP_003149678.1">
    <property type="nucleotide sequence ID" value="NZ_ACFE01000002.1"/>
</dbReference>
<dbReference type="Gene3D" id="1.10.10.10">
    <property type="entry name" value="Winged helix-like DNA-binding domain superfamily/Winged helix DNA-binding domain"/>
    <property type="match status" value="1"/>
</dbReference>
<dbReference type="InterPro" id="IPR000792">
    <property type="entry name" value="Tscrpt_reg_LuxR_C"/>
</dbReference>
<accession>B9CLG1</accession>
<protein>
    <submittedName>
        <fullName evidence="5">Transcriptional regulator, LuxR family</fullName>
    </submittedName>
</protein>
<reference evidence="5 6" key="1">
    <citation type="submission" date="2009-01" db="EMBL/GenBank/DDBJ databases">
        <authorList>
            <person name="Madupu R."/>
            <person name="Sebastian Y."/>
            <person name="Durkin A.S."/>
            <person name="Torralba M."/>
            <person name="Methe B."/>
            <person name="Sutton G.G."/>
            <person name="Strausberg R.L."/>
            <person name="Nelson K.E."/>
        </authorList>
    </citation>
    <scope>NUCLEOTIDE SEQUENCE [LARGE SCALE GENOMIC DNA]</scope>
    <source>
        <strain evidence="6">ATCC 49626 / DSM 7090 / CCUG 31168 / JCM 10299 / NBRC 15546 / VPI D140H-11A</strain>
    </source>
</reference>
<dbReference type="eggNOG" id="COG2197">
    <property type="taxonomic scope" value="Bacteria"/>
</dbReference>
<dbReference type="GO" id="GO:0006355">
    <property type="term" value="P:regulation of DNA-templated transcription"/>
    <property type="evidence" value="ECO:0007669"/>
    <property type="project" value="InterPro"/>
</dbReference>
<evidence type="ECO:0000313" key="6">
    <source>
        <dbReference type="Proteomes" id="UP000004070"/>
    </source>
</evidence>
<dbReference type="PANTHER" id="PTHR44688:SF16">
    <property type="entry name" value="DNA-BINDING TRANSCRIPTIONAL ACTIVATOR DEVR_DOSR"/>
    <property type="match status" value="1"/>
</dbReference>
<evidence type="ECO:0000256" key="3">
    <source>
        <dbReference type="ARBA" id="ARBA00023163"/>
    </source>
</evidence>
<dbReference type="AlphaFoldDB" id="B9CLG1"/>
<dbReference type="InterPro" id="IPR018771">
    <property type="entry name" value="PocR_dom"/>
</dbReference>
<dbReference type="GO" id="GO:0003677">
    <property type="term" value="F:DNA binding"/>
    <property type="evidence" value="ECO:0007669"/>
    <property type="project" value="UniProtKB-KW"/>
</dbReference>
<feature type="domain" description="HTH luxR-type" evidence="4">
    <location>
        <begin position="164"/>
        <end position="230"/>
    </location>
</feature>
<gene>
    <name evidence="5" type="ORF">ATORI0001_1135</name>
</gene>
<dbReference type="PROSITE" id="PS00622">
    <property type="entry name" value="HTH_LUXR_1"/>
    <property type="match status" value="1"/>
</dbReference>
<keyword evidence="2" id="KW-0238">DNA-binding</keyword>
<dbReference type="PROSITE" id="PS50043">
    <property type="entry name" value="HTH_LUXR_2"/>
    <property type="match status" value="1"/>
</dbReference>
<dbReference type="InterPro" id="IPR016032">
    <property type="entry name" value="Sig_transdc_resp-reg_C-effctor"/>
</dbReference>
<organism evidence="5 6">
    <name type="scientific">Lancefieldella rimae (strain ATCC 49626 / DSM 7090 / CCUG 31168 / NBRC 15546 / VPI D140H-11A)</name>
    <name type="common">Atopobium rimae</name>
    <dbReference type="NCBI Taxonomy" id="553184"/>
    <lineage>
        <taxon>Bacteria</taxon>
        <taxon>Bacillati</taxon>
        <taxon>Actinomycetota</taxon>
        <taxon>Coriobacteriia</taxon>
        <taxon>Coriobacteriales</taxon>
        <taxon>Atopobiaceae</taxon>
        <taxon>Lancefieldella</taxon>
    </lineage>
</organism>
<dbReference type="EMBL" id="ACFE01000002">
    <property type="protein sequence ID" value="EEE17629.1"/>
    <property type="molecule type" value="Genomic_DNA"/>
</dbReference>
<dbReference type="Proteomes" id="UP000004070">
    <property type="component" value="Unassembled WGS sequence"/>
</dbReference>
<evidence type="ECO:0000313" key="5">
    <source>
        <dbReference type="EMBL" id="EEE17629.1"/>
    </source>
</evidence>
<dbReference type="InterPro" id="IPR036388">
    <property type="entry name" value="WH-like_DNA-bd_sf"/>
</dbReference>
<dbReference type="STRING" id="1383.IV60_GL000549"/>
<dbReference type="GeneID" id="84904360"/>
<dbReference type="SMART" id="SM00421">
    <property type="entry name" value="HTH_LUXR"/>
    <property type="match status" value="1"/>
</dbReference>
<dbReference type="CDD" id="cd06170">
    <property type="entry name" value="LuxR_C_like"/>
    <property type="match status" value="1"/>
</dbReference>
<keyword evidence="3" id="KW-0804">Transcription</keyword>
<comment type="caution">
    <text evidence="5">The sequence shown here is derived from an EMBL/GenBank/DDBJ whole genome shotgun (WGS) entry which is preliminary data.</text>
</comment>
<evidence type="ECO:0000259" key="4">
    <source>
        <dbReference type="PROSITE" id="PS50043"/>
    </source>
</evidence>
<evidence type="ECO:0000256" key="1">
    <source>
        <dbReference type="ARBA" id="ARBA00023015"/>
    </source>
</evidence>
<dbReference type="SUPFAM" id="SSF46894">
    <property type="entry name" value="C-terminal effector domain of the bipartite response regulators"/>
    <property type="match status" value="1"/>
</dbReference>
<evidence type="ECO:0000256" key="2">
    <source>
        <dbReference type="ARBA" id="ARBA00023125"/>
    </source>
</evidence>
<dbReference type="PRINTS" id="PR00038">
    <property type="entry name" value="HTHLUXR"/>
</dbReference>